<reference evidence="2 3" key="2">
    <citation type="journal article" date="2012" name="BMC Genomics">
        <title>The genome of Pelobacter carbinolicus reveals surprising metabolic capabilities and physiological features.</title>
        <authorList>
            <person name="Aklujkar M."/>
            <person name="Haveman S.A."/>
            <person name="Didonato R.Jr."/>
            <person name="Chertkov O."/>
            <person name="Han C.S."/>
            <person name="Land M.L."/>
            <person name="Brown P."/>
            <person name="Lovley D.R."/>
        </authorList>
    </citation>
    <scope>NUCLEOTIDE SEQUENCE [LARGE SCALE GENOMIC DNA]</scope>
    <source>
        <strain evidence="3">DSM 2380 / NBRC 103641 / GraBd1</strain>
    </source>
</reference>
<evidence type="ECO:0000313" key="2">
    <source>
        <dbReference type="EMBL" id="ABI81854.1"/>
    </source>
</evidence>
<protein>
    <submittedName>
        <fullName evidence="2">Uncharacterized protein</fullName>
    </submittedName>
</protein>
<dbReference type="KEGG" id="pca:Pcar_3234"/>
<sequence>MKQLSHNIQSLGGKAPAFPSNKGKPGGGHMNCGTKKDASHFVYIKSIARQGMG</sequence>
<dbReference type="AlphaFoldDB" id="Q0C6T3"/>
<dbReference type="Proteomes" id="UP000002534">
    <property type="component" value="Chromosome"/>
</dbReference>
<gene>
    <name evidence="2" type="ordered locus">Pcar_3234</name>
</gene>
<reference evidence="3" key="1">
    <citation type="submission" date="2005-10" db="EMBL/GenBank/DDBJ databases">
        <title>Complete sequence of Pelobacter carbinolicus DSM 2380.</title>
        <authorList>
            <person name="Copeland A."/>
            <person name="Lucas S."/>
            <person name="Lapidus A."/>
            <person name="Barry K."/>
            <person name="Detter J.C."/>
            <person name="Glavina T."/>
            <person name="Hammon N."/>
            <person name="Israni S."/>
            <person name="Pitluck S."/>
            <person name="Chertkov O."/>
            <person name="Schmutz J."/>
            <person name="Larimer F."/>
            <person name="Land M."/>
            <person name="Kyrpides N."/>
            <person name="Ivanova N."/>
            <person name="Richardson P."/>
        </authorList>
    </citation>
    <scope>NUCLEOTIDE SEQUENCE [LARGE SCALE GENOMIC DNA]</scope>
    <source>
        <strain evidence="3">DSM 2380 / NBRC 103641 / GraBd1</strain>
    </source>
</reference>
<dbReference type="EMBL" id="CP000142">
    <property type="protein sequence ID" value="ABI81854.1"/>
    <property type="molecule type" value="Genomic_DNA"/>
</dbReference>
<evidence type="ECO:0000313" key="3">
    <source>
        <dbReference type="Proteomes" id="UP000002534"/>
    </source>
</evidence>
<keyword evidence="3" id="KW-1185">Reference proteome</keyword>
<feature type="compositionally biased region" description="Polar residues" evidence="1">
    <location>
        <begin position="1"/>
        <end position="10"/>
    </location>
</feature>
<proteinExistence type="predicted"/>
<dbReference type="STRING" id="338963.Pcar_3234"/>
<dbReference type="HOGENOM" id="CLU_3064473_0_0_7"/>
<feature type="region of interest" description="Disordered" evidence="1">
    <location>
        <begin position="1"/>
        <end position="34"/>
    </location>
</feature>
<evidence type="ECO:0000256" key="1">
    <source>
        <dbReference type="SAM" id="MobiDB-lite"/>
    </source>
</evidence>
<name>Q0C6T3_SYNC1</name>
<organism evidence="2 3">
    <name type="scientific">Syntrophotalea carbinolica (strain DSM 2380 / NBRC 103641 / GraBd1)</name>
    <name type="common">Pelobacter carbinolicus</name>
    <dbReference type="NCBI Taxonomy" id="338963"/>
    <lineage>
        <taxon>Bacteria</taxon>
        <taxon>Pseudomonadati</taxon>
        <taxon>Thermodesulfobacteriota</taxon>
        <taxon>Desulfuromonadia</taxon>
        <taxon>Desulfuromonadales</taxon>
        <taxon>Syntrophotaleaceae</taxon>
        <taxon>Syntrophotalea</taxon>
    </lineage>
</organism>
<accession>Q0C6T3</accession>